<organism evidence="3 4">
    <name type="scientific">Hallerella succinigenes</name>
    <dbReference type="NCBI Taxonomy" id="1896222"/>
    <lineage>
        <taxon>Bacteria</taxon>
        <taxon>Pseudomonadati</taxon>
        <taxon>Fibrobacterota</taxon>
        <taxon>Fibrobacteria</taxon>
        <taxon>Fibrobacterales</taxon>
        <taxon>Fibrobacteraceae</taxon>
        <taxon>Hallerella</taxon>
    </lineage>
</organism>
<feature type="chain" id="PRO_5014799404" description="Bacterial surface antigen (D15) domain-containing protein" evidence="2">
    <location>
        <begin position="30"/>
        <end position="413"/>
    </location>
</feature>
<dbReference type="EMBL" id="PGEX01000001">
    <property type="protein sequence ID" value="PJJ42703.1"/>
    <property type="molecule type" value="Genomic_DNA"/>
</dbReference>
<evidence type="ECO:0008006" key="5">
    <source>
        <dbReference type="Google" id="ProtNLM"/>
    </source>
</evidence>
<feature type="region of interest" description="Disordered" evidence="1">
    <location>
        <begin position="359"/>
        <end position="405"/>
    </location>
</feature>
<comment type="caution">
    <text evidence="3">The sequence shown here is derived from an EMBL/GenBank/DDBJ whole genome shotgun (WGS) entry which is preliminary data.</text>
</comment>
<keyword evidence="4" id="KW-1185">Reference proteome</keyword>
<protein>
    <recommendedName>
        <fullName evidence="5">Bacterial surface antigen (D15) domain-containing protein</fullName>
    </recommendedName>
</protein>
<proteinExistence type="predicted"/>
<accession>A0A2M9AAR3</accession>
<evidence type="ECO:0000256" key="2">
    <source>
        <dbReference type="SAM" id="SignalP"/>
    </source>
</evidence>
<dbReference type="AlphaFoldDB" id="A0A2M9AAR3"/>
<evidence type="ECO:0000313" key="4">
    <source>
        <dbReference type="Proteomes" id="UP000231134"/>
    </source>
</evidence>
<reference evidence="3 4" key="1">
    <citation type="submission" date="2017-11" db="EMBL/GenBank/DDBJ databases">
        <title>Animal gut microbial communities from fecal samples from Wisconsin, USA.</title>
        <authorList>
            <person name="Neumann A."/>
        </authorList>
    </citation>
    <scope>NUCLEOTIDE SEQUENCE [LARGE SCALE GENOMIC DNA]</scope>
    <source>
        <strain evidence="3 4">UWS3</strain>
    </source>
</reference>
<gene>
    <name evidence="3" type="ORF">BGX16_2745</name>
</gene>
<sequence length="413" mass="46480">MKKFCAHRWRLKTACVVAWMLVFALSAHAGHLKASGVSAGGSITRDLQLREFGMVFHPGADGYLGANLLYFPLPSQSLLSTDYGKHEGYVLRQNFAGYFAEELGKSGWDLGVLWWIERHGWDSEDFAVFPNYGKFSLIRSVQTTGLSIARPDLNLGIAGGIQYTNPEYVGKVYEPESDTLYEWAAATWGPISAQTSFHHSSFRHARLSLNLESKKVLGGKESGPLTYLPNIDVAIYARNCDGEDSLRLFWEQNLIAQRLYAEVAVYFPDPALRFVALKYYPDPSKVISIDVTCYRKSNGDFLWGGGISMPFVRVAYNHADDIENVLGLRGTFVLQFHFGIEKIRDTFVGLNGSKATPMMTREIDTDENVKKQRREQREQEFNESRRKSNLQESSSTNSAHEITATGIVWENAK</sequence>
<evidence type="ECO:0000256" key="1">
    <source>
        <dbReference type="SAM" id="MobiDB-lite"/>
    </source>
</evidence>
<feature type="compositionally biased region" description="Basic and acidic residues" evidence="1">
    <location>
        <begin position="361"/>
        <end position="386"/>
    </location>
</feature>
<feature type="signal peptide" evidence="2">
    <location>
        <begin position="1"/>
        <end position="29"/>
    </location>
</feature>
<feature type="compositionally biased region" description="Polar residues" evidence="1">
    <location>
        <begin position="390"/>
        <end position="400"/>
    </location>
</feature>
<keyword evidence="2" id="KW-0732">Signal</keyword>
<evidence type="ECO:0000313" key="3">
    <source>
        <dbReference type="EMBL" id="PJJ42703.1"/>
    </source>
</evidence>
<dbReference type="Proteomes" id="UP000231134">
    <property type="component" value="Unassembled WGS sequence"/>
</dbReference>
<name>A0A2M9AAR3_9BACT</name>